<evidence type="ECO:0000313" key="1">
    <source>
        <dbReference type="EMBL" id="CAF1321735.1"/>
    </source>
</evidence>
<dbReference type="Proteomes" id="UP000681722">
    <property type="component" value="Unassembled WGS sequence"/>
</dbReference>
<keyword evidence="3" id="KW-1185">Reference proteome</keyword>
<dbReference type="OrthoDB" id="10052789at2759"/>
<dbReference type="Proteomes" id="UP000663829">
    <property type="component" value="Unassembled WGS sequence"/>
</dbReference>
<accession>A0A815F051</accession>
<dbReference type="PANTHER" id="PTHR47163">
    <property type="entry name" value="DDE_TNP_IS1595 DOMAIN-CONTAINING PROTEIN"/>
    <property type="match status" value="1"/>
</dbReference>
<organism evidence="1 3">
    <name type="scientific">Didymodactylos carnosus</name>
    <dbReference type="NCBI Taxonomy" id="1234261"/>
    <lineage>
        <taxon>Eukaryota</taxon>
        <taxon>Metazoa</taxon>
        <taxon>Spiralia</taxon>
        <taxon>Gnathifera</taxon>
        <taxon>Rotifera</taxon>
        <taxon>Eurotatoria</taxon>
        <taxon>Bdelloidea</taxon>
        <taxon>Philodinida</taxon>
        <taxon>Philodinidae</taxon>
        <taxon>Didymodactylos</taxon>
    </lineage>
</organism>
<evidence type="ECO:0000313" key="3">
    <source>
        <dbReference type="Proteomes" id="UP000663829"/>
    </source>
</evidence>
<dbReference type="EMBL" id="CAJOBC010048016">
    <property type="protein sequence ID" value="CAF4168033.1"/>
    <property type="molecule type" value="Genomic_DNA"/>
</dbReference>
<dbReference type="EMBL" id="CAJNOQ010013438">
    <property type="protein sequence ID" value="CAF1321735.1"/>
    <property type="molecule type" value="Genomic_DNA"/>
</dbReference>
<feature type="non-terminal residue" evidence="1">
    <location>
        <position position="314"/>
    </location>
</feature>
<reference evidence="1" key="1">
    <citation type="submission" date="2021-02" db="EMBL/GenBank/DDBJ databases">
        <authorList>
            <person name="Nowell W R."/>
        </authorList>
    </citation>
    <scope>NUCLEOTIDE SEQUENCE</scope>
</reference>
<dbReference type="PANTHER" id="PTHR47163:SF2">
    <property type="entry name" value="SI:DKEY-17M8.2"/>
    <property type="match status" value="1"/>
</dbReference>
<comment type="caution">
    <text evidence="1">The sequence shown here is derived from an EMBL/GenBank/DDBJ whole genome shotgun (WGS) entry which is preliminary data.</text>
</comment>
<gene>
    <name evidence="1" type="ORF">GPM918_LOCUS29507</name>
    <name evidence="2" type="ORF">SRO942_LOCUS30089</name>
</gene>
<evidence type="ECO:0000313" key="2">
    <source>
        <dbReference type="EMBL" id="CAF4168033.1"/>
    </source>
</evidence>
<name>A0A815F051_9BILA</name>
<dbReference type="AlphaFoldDB" id="A0A815F051"/>
<protein>
    <submittedName>
        <fullName evidence="1">Uncharacterized protein</fullName>
    </submittedName>
</protein>
<dbReference type="InterPro" id="IPR053164">
    <property type="entry name" value="IS1016-like_transposase"/>
</dbReference>
<sequence>MSIFPLPPVDKMTLREWNHITDTLEDCISFCRTLGLIPYSPSAPCTNGHHKWYMGKSSRAHDKYQSRCRAKGCKLTRSIRDGTFFSTSRLSIQQLLDLMFYWSQGLDSHKDLRRHCNLASESTIVDWKNFLRDICAEFFLRHPGVIGWIGHVVEIDESSWTKRKYNRGRVVPNQWVFGGIDGDTRKCFAVTVNRRDAATLLPIIQQYVRPGSAFHIDSRFYSNTLAETIRGLNSDDQLCSITSILFYTKKNRLYFKDIINAIISSCEANLVHRCWPSSTLLLPLFTDACCQIGQQASIVDGKTVLLNGQRLFTV</sequence>
<proteinExistence type="predicted"/>
<feature type="non-terminal residue" evidence="1">
    <location>
        <position position="1"/>
    </location>
</feature>